<evidence type="ECO:0000259" key="5">
    <source>
        <dbReference type="PROSITE" id="PS50075"/>
    </source>
</evidence>
<dbReference type="PROSITE" id="PS50075">
    <property type="entry name" value="CARRIER"/>
    <property type="match status" value="2"/>
</dbReference>
<dbReference type="InterPro" id="IPR036736">
    <property type="entry name" value="ACP-like_sf"/>
</dbReference>
<dbReference type="Gene3D" id="3.40.50.12780">
    <property type="entry name" value="N-terminal domain of ligase-like"/>
    <property type="match status" value="1"/>
</dbReference>
<evidence type="ECO:0000313" key="6">
    <source>
        <dbReference type="EMBL" id="RTQ90552.1"/>
    </source>
</evidence>
<dbReference type="InterPro" id="IPR000873">
    <property type="entry name" value="AMP-dep_synth/lig_dom"/>
</dbReference>
<dbReference type="FunFam" id="3.40.50.980:FF:000001">
    <property type="entry name" value="Non-ribosomal peptide synthetase"/>
    <property type="match status" value="2"/>
</dbReference>
<dbReference type="InterPro" id="IPR045851">
    <property type="entry name" value="AMP-bd_C_sf"/>
</dbReference>
<dbReference type="InterPro" id="IPR020845">
    <property type="entry name" value="AMP-binding_CS"/>
</dbReference>
<dbReference type="Pfam" id="PF00501">
    <property type="entry name" value="AMP-binding"/>
    <property type="match status" value="2"/>
</dbReference>
<dbReference type="GO" id="GO:0003824">
    <property type="term" value="F:catalytic activity"/>
    <property type="evidence" value="ECO:0007669"/>
    <property type="project" value="InterPro"/>
</dbReference>
<dbReference type="GO" id="GO:0043041">
    <property type="term" value="P:amino acid activation for nonribosomal peptide biosynthetic process"/>
    <property type="evidence" value="ECO:0007669"/>
    <property type="project" value="TreeGrafter"/>
</dbReference>
<dbReference type="Gene3D" id="3.30.559.30">
    <property type="entry name" value="Nonribosomal peptide synthetase, condensation domain"/>
    <property type="match status" value="3"/>
</dbReference>
<feature type="domain" description="Carrier" evidence="5">
    <location>
        <begin position="2081"/>
        <end position="2155"/>
    </location>
</feature>
<evidence type="ECO:0000256" key="1">
    <source>
        <dbReference type="ARBA" id="ARBA00001957"/>
    </source>
</evidence>
<dbReference type="FunFam" id="3.30.559.10:FF:000012">
    <property type="entry name" value="Non-ribosomal peptide synthetase"/>
    <property type="match status" value="1"/>
</dbReference>
<gene>
    <name evidence="6" type="ORF">EKL94_06480</name>
</gene>
<dbReference type="FunFam" id="1.10.1200.10:FF:000005">
    <property type="entry name" value="Nonribosomal peptide synthetase 1"/>
    <property type="match status" value="2"/>
</dbReference>
<dbReference type="RefSeq" id="WP_126928451.1">
    <property type="nucleotide sequence ID" value="NZ_RXLZ01000013.1"/>
</dbReference>
<dbReference type="InterPro" id="IPR042099">
    <property type="entry name" value="ANL_N_sf"/>
</dbReference>
<dbReference type="Proteomes" id="UP000271705">
    <property type="component" value="Unassembled WGS sequence"/>
</dbReference>
<dbReference type="SUPFAM" id="SSF52777">
    <property type="entry name" value="CoA-dependent acyltransferases"/>
    <property type="match status" value="6"/>
</dbReference>
<dbReference type="PROSITE" id="PS00012">
    <property type="entry name" value="PHOSPHOPANTETHEINE"/>
    <property type="match status" value="2"/>
</dbReference>
<accession>A0A431ULX8</accession>
<dbReference type="PANTHER" id="PTHR45527">
    <property type="entry name" value="NONRIBOSOMAL PEPTIDE SYNTHETASE"/>
    <property type="match status" value="1"/>
</dbReference>
<dbReference type="SUPFAM" id="SSF56801">
    <property type="entry name" value="Acetyl-CoA synthetase-like"/>
    <property type="match status" value="2"/>
</dbReference>
<dbReference type="Gene3D" id="1.10.1200.10">
    <property type="entry name" value="ACP-like"/>
    <property type="match status" value="2"/>
</dbReference>
<dbReference type="GO" id="GO:0044550">
    <property type="term" value="P:secondary metabolite biosynthetic process"/>
    <property type="evidence" value="ECO:0007669"/>
    <property type="project" value="UniProtKB-ARBA"/>
</dbReference>
<dbReference type="InterPro" id="IPR020806">
    <property type="entry name" value="PKS_PP-bd"/>
</dbReference>
<dbReference type="Gene3D" id="3.30.559.10">
    <property type="entry name" value="Chloramphenicol acetyltransferase-like domain"/>
    <property type="match status" value="3"/>
</dbReference>
<dbReference type="InterPro" id="IPR009081">
    <property type="entry name" value="PP-bd_ACP"/>
</dbReference>
<keyword evidence="4" id="KW-0597">Phosphoprotein</keyword>
<dbReference type="FunFam" id="3.40.50.12780:FF:000012">
    <property type="entry name" value="Non-ribosomal peptide synthetase"/>
    <property type="match status" value="1"/>
</dbReference>
<comment type="similarity">
    <text evidence="2">Belongs to the ATP-dependent AMP-binding enzyme family.</text>
</comment>
<evidence type="ECO:0000313" key="7">
    <source>
        <dbReference type="Proteomes" id="UP000271705"/>
    </source>
</evidence>
<sequence length="2590" mass="283725">MSIETGSEAEQLKRAVLLRELQKRHARRQVVAVPAVIPRRSGPPPPLSWAQQRLWFLDQLDPAAGAAYHIASATRLQGVLDHTALQAALDRIVARHESLRTHFESVDGQPRQIIAAGGVGFPLDHHDLSGMAVEEQELAVLAMGSAEAQRRFNLAQGPLVRGQLLRLSEDGHVLLITQHHIVSDGWSLGILMQELGTLYAAFSEGREDPLPPLTLQYADYAVWQRGWLRDGALQRQLDHWQTHLAGAPVAIDLPTDRPRPAVQRYRGNSLPLRIGTTLLTALKHLSREHGTTLFMTLLSAWSIVLSRFGGQTDLVIGTPIANRQRPQLAGLIGFFVNTLALRVRLDGDPTVAELLAQIRSTALAAYAHQDVPFEQVVDAVKPVRSLAHNPLFQVMLSLDNTPDGSNFSLPGLALSSLPMPQVTTQFELSLSLVERAGELYGGLDYACDLFEPASVQAMAEAFEHVLASMVTNDQQRVSTLPLLSAVDQQALVRVPDAPTRYVQNAPIQAAFEAHAASTPDAVALVHGKQTLSYRELDVRANQLAHALRARGAGPEQRVALCMDRGLDLVVGVLGILKSGAAYVPMDPSAPRERLAFMLADSAPMALVTDSVVAEQLPSFSQVPLLLLDELDVLRGQPVDKPSMAGFHPQHLAYVIYTSGSTGQPKGVMVEHGHVTRLFEATRDAFQFGPDEVWTLFHSIAFDFSVWELWGALLYGGRLVVVPTDISRSPGEFHALLVEQGVTVLNQTPSAFRQLIAAEAGSTLRHRLRHVIFGGEALDLSMLAPWILRNDPDRTRLVNMYGITEITVHATFRRIERADVEAGRGSLIGTPLRDLRILVLDAHQQPVPVGVCGELYVGGAGVARGYLNRPELTDERFLPDPYDSDPSARLYRTGDLGRRLPDGDLQYLGRNDFQVKIRGFRIELGEIEACLQACDGVREAVVHAREDTPGDKRLVGYLIAEAGGNPSAAALREALRHHLAEYMIPTAFVRVEEWPLTGNGKLDRHALPAPDATAIATHRYQAPVNEVEQVIASIWQDVLGIERVGRHDNFFELGGDSIRTIAVVAKAKKLGLSLSVAQVFRSASVAQLAKVTVSQRPISAVDTTTDAVLAGDPSLEARYPMTMLQKGMLFDAQAQSDRGVYHDVFSLELQLPRWDEPLMRETLQVMARRHPVLRTAFVFDSEGEPMQTVWKKANVPLQVMDLSGFDRIEQDVQIQNFLEAEKRNDFDESQAPLLRIFVHLRGGSLQYTLSFHHAILDGWSVSLLQAELFGGYLARLGAPGPGLLLAPLNTHPGHAAAAEKQALTSETQRAFWRKHLGGYTPCPMPTGMGTEWDDVADFSGTLKDMVPVDQLRGLQGLADRLCVPVRTVLLCAHMSVLSLICNTDDVITGLVCNVRPEAEDGDKVLGLFLNTLPLRVTRTHSSWEQAILQTFERELDVIEHRFHPYFALYAENGRVAHFESTFNYVHFHAYDQLAGTSGVTILGNHSHEATGYPLSATFSQSQDQIAFQLKVDPQRIGARHAARILGYYKAALSGMLADPAAPALSASLISADEREAVVHTFNDTSRPRAASALIHQQFEQQVLLQPNADAVEEGGTVLSYSELNRRANQVAHVLAAFGIGPDDRVALGAERSISTMVGLLGILKAGAAYVPVDPAMPPERIRHILDDSGALALVSTCAQAPCLQAVAGELPVLGIDGPQVTHALDTPISVAGLSDRHLAYVIYTSGSTGLPKGVMVEHHSVINLWMALQESIFAPYPPGARIGLNASVAFDASLKSITQLMSGHCVIMVPEEVRFSGEGMLDFLRTARLDVLDGTPVQLAMWFQAGLSTAQLCASMTFIIGGDAVSAELWTAMRALPGTRFFNVYGPTECTVDATIADVRAGAPRPHIGKPVANGTIQILDAHGAPCPIGVYGELFVGGTPVSRGYLHRPALSAEHFLPDPNSPHTGARRYRTGDLARWLPDGTIEYKGRNDFQIKIRGFRVELGEIESRLRTMPGVRDAVVVAHEDAGEGRQLCAYVLGHNEAIGSPAHMRDALLMNLSDYMVPALYVILPQWPLNANGKLDRARLPRPDDSAVARRSYTAPLTDMERMLAAIWCEVLLLERVGVHDPFFALGGDSIRAVQVVQAVRRRGIALTVVQLLRHPTIAALATCMSPPASPPKPVSAVAALPRGRYRLSSMQQVMVMGYRESRDEGVYHCQQSFHVQDEDPDPDAMARALQALIAAHPAMRTRFSQDGEGIWQTVLDHMPFILERDDLSHLDAAAQEVAVLRVLREDRVNRFDALGGQALYRFRWFTRSSNSYEFMISIHHAICDGWGNIVFLGQLLQAYEACRRGASFALTAQANVAGELVALEQDTEAQGRARRYWNAVERTPTLRARRGDPGGGSLEPIALPMDNLLGEQVRAYCRENAVPLKALFVTAYHHLMRAMTGQKRTTVGVVMNGRSEKLSDPLGAVGLFWNMAPVAADEGDDCGRLASRLQEVEQHARADLRVMVPEADTLFFGSFNFVDFHHSRQLEAQPRGVNIKRIHAFDRFHYPLNLTMAMSQADASGLLTLNWSAAYFDRSEIEALGAQYLSIVRDIVRIDGTAAGSVQ</sequence>
<dbReference type="InterPro" id="IPR023213">
    <property type="entry name" value="CAT-like_dom_sf"/>
</dbReference>
<dbReference type="PANTHER" id="PTHR45527:SF1">
    <property type="entry name" value="FATTY ACID SYNTHASE"/>
    <property type="match status" value="1"/>
</dbReference>
<dbReference type="NCBIfam" id="TIGR01733">
    <property type="entry name" value="AA-adenyl-dom"/>
    <property type="match status" value="2"/>
</dbReference>
<comment type="cofactor">
    <cofactor evidence="1">
        <name>pantetheine 4'-phosphate</name>
        <dbReference type="ChEBI" id="CHEBI:47942"/>
    </cofactor>
</comment>
<dbReference type="Gene3D" id="3.40.50.980">
    <property type="match status" value="2"/>
</dbReference>
<dbReference type="NCBIfam" id="NF003417">
    <property type="entry name" value="PRK04813.1"/>
    <property type="match status" value="2"/>
</dbReference>
<dbReference type="EMBL" id="RXLZ01000013">
    <property type="protein sequence ID" value="RTQ90552.1"/>
    <property type="molecule type" value="Genomic_DNA"/>
</dbReference>
<dbReference type="GO" id="GO:0031177">
    <property type="term" value="F:phosphopantetheine binding"/>
    <property type="evidence" value="ECO:0007669"/>
    <property type="project" value="InterPro"/>
</dbReference>
<evidence type="ECO:0000256" key="2">
    <source>
        <dbReference type="ARBA" id="ARBA00006432"/>
    </source>
</evidence>
<dbReference type="CDD" id="cd05930">
    <property type="entry name" value="A_NRPS"/>
    <property type="match status" value="1"/>
</dbReference>
<dbReference type="FunFam" id="3.30.300.30:FF:000010">
    <property type="entry name" value="Enterobactin synthetase component F"/>
    <property type="match status" value="2"/>
</dbReference>
<dbReference type="Gene3D" id="3.30.300.30">
    <property type="match status" value="2"/>
</dbReference>
<name>A0A431ULX8_STEMA</name>
<dbReference type="FunFam" id="2.30.38.10:FF:000001">
    <property type="entry name" value="Non-ribosomal peptide synthetase PvdI"/>
    <property type="match status" value="1"/>
</dbReference>
<dbReference type="Pfam" id="PF13193">
    <property type="entry name" value="AMP-binding_C"/>
    <property type="match status" value="2"/>
</dbReference>
<proteinExistence type="inferred from homology"/>
<dbReference type="Gene3D" id="2.30.38.10">
    <property type="entry name" value="Luciferase, Domain 3"/>
    <property type="match status" value="1"/>
</dbReference>
<dbReference type="Pfam" id="PF00668">
    <property type="entry name" value="Condensation"/>
    <property type="match status" value="3"/>
</dbReference>
<dbReference type="SMART" id="SM00823">
    <property type="entry name" value="PKS_PP"/>
    <property type="match status" value="2"/>
</dbReference>
<reference evidence="6 7" key="1">
    <citation type="submission" date="2018-12" db="EMBL/GenBank/DDBJ databases">
        <authorList>
            <person name="Kartti S."/>
            <person name="Manni A."/>
            <person name="Chemao El Fihri M.W."/>
            <person name="Laamarti M."/>
            <person name="Temsamani L."/>
            <person name="El Jamali J.E."/>
            <person name="Ouadghiri M."/>
            <person name="Ibrahimi A."/>
            <person name="Filati-Maltouf A."/>
        </authorList>
    </citation>
    <scope>NUCLEOTIDE SEQUENCE [LARGE SCALE GENOMIC DNA]</scope>
    <source>
        <strain evidence="6 7">MDMC339</strain>
    </source>
</reference>
<dbReference type="CDD" id="cd17643">
    <property type="entry name" value="A_NRPS_Cytc1-like"/>
    <property type="match status" value="1"/>
</dbReference>
<dbReference type="InterPro" id="IPR010071">
    <property type="entry name" value="AA_adenyl_dom"/>
</dbReference>
<feature type="domain" description="Carrier" evidence="5">
    <location>
        <begin position="1021"/>
        <end position="1095"/>
    </location>
</feature>
<keyword evidence="3" id="KW-0596">Phosphopantetheine</keyword>
<comment type="caution">
    <text evidence="6">The sequence shown here is derived from an EMBL/GenBank/DDBJ whole genome shotgun (WGS) entry which is preliminary data.</text>
</comment>
<dbReference type="SMART" id="SM01294">
    <property type="entry name" value="PKS_PP_betabranch"/>
    <property type="match status" value="1"/>
</dbReference>
<dbReference type="CDD" id="cd19531">
    <property type="entry name" value="LCL_NRPS-like"/>
    <property type="match status" value="1"/>
</dbReference>
<dbReference type="SUPFAM" id="SSF47336">
    <property type="entry name" value="ACP-like"/>
    <property type="match status" value="2"/>
</dbReference>
<evidence type="ECO:0000256" key="3">
    <source>
        <dbReference type="ARBA" id="ARBA00022450"/>
    </source>
</evidence>
<protein>
    <submittedName>
        <fullName evidence="6">Amino acid adenylation domain-containing protein</fullName>
    </submittedName>
</protein>
<dbReference type="InterPro" id="IPR001242">
    <property type="entry name" value="Condensation_dom"/>
</dbReference>
<dbReference type="PROSITE" id="PS00455">
    <property type="entry name" value="AMP_BINDING"/>
    <property type="match status" value="2"/>
</dbReference>
<organism evidence="6 7">
    <name type="scientific">Stenotrophomonas maltophilia</name>
    <name type="common">Pseudomonas maltophilia</name>
    <name type="synonym">Xanthomonas maltophilia</name>
    <dbReference type="NCBI Taxonomy" id="40324"/>
    <lineage>
        <taxon>Bacteria</taxon>
        <taxon>Pseudomonadati</taxon>
        <taxon>Pseudomonadota</taxon>
        <taxon>Gammaproteobacteria</taxon>
        <taxon>Lysobacterales</taxon>
        <taxon>Lysobacteraceae</taxon>
        <taxon>Stenotrophomonas</taxon>
        <taxon>Stenotrophomonas maltophilia group</taxon>
    </lineage>
</organism>
<dbReference type="InterPro" id="IPR006162">
    <property type="entry name" value="Ppantetheine_attach_site"/>
</dbReference>
<dbReference type="GO" id="GO:0005829">
    <property type="term" value="C:cytosol"/>
    <property type="evidence" value="ECO:0007669"/>
    <property type="project" value="TreeGrafter"/>
</dbReference>
<dbReference type="Pfam" id="PF00550">
    <property type="entry name" value="PP-binding"/>
    <property type="match status" value="2"/>
</dbReference>
<dbReference type="InterPro" id="IPR025110">
    <property type="entry name" value="AMP-bd_C"/>
</dbReference>
<evidence type="ECO:0000256" key="4">
    <source>
        <dbReference type="ARBA" id="ARBA00022553"/>
    </source>
</evidence>